<keyword evidence="4" id="KW-0804">Transcription</keyword>
<keyword evidence="7" id="KW-1185">Reference proteome</keyword>
<evidence type="ECO:0000256" key="4">
    <source>
        <dbReference type="ARBA" id="ARBA00023163"/>
    </source>
</evidence>
<dbReference type="InterPro" id="IPR000551">
    <property type="entry name" value="MerR-type_HTH_dom"/>
</dbReference>
<evidence type="ECO:0000313" key="6">
    <source>
        <dbReference type="EMBL" id="RCN58941.1"/>
    </source>
</evidence>
<feature type="domain" description="HTH merR-type" evidence="5">
    <location>
        <begin position="1"/>
        <end position="69"/>
    </location>
</feature>
<evidence type="ECO:0000256" key="2">
    <source>
        <dbReference type="ARBA" id="ARBA00023015"/>
    </source>
</evidence>
<evidence type="ECO:0000259" key="5">
    <source>
        <dbReference type="PROSITE" id="PS50937"/>
    </source>
</evidence>
<name>A0A368HHU4_9GAMM</name>
<dbReference type="PRINTS" id="PR00040">
    <property type="entry name" value="HTHMERR"/>
</dbReference>
<accession>A0A368HHU4</accession>
<evidence type="ECO:0000256" key="3">
    <source>
        <dbReference type="ARBA" id="ARBA00023125"/>
    </source>
</evidence>
<dbReference type="PANTHER" id="PTHR30204:SF69">
    <property type="entry name" value="MERR-FAMILY TRANSCRIPTIONAL REGULATOR"/>
    <property type="match status" value="1"/>
</dbReference>
<keyword evidence="3" id="KW-0238">DNA-binding</keyword>
<proteinExistence type="predicted"/>
<dbReference type="PROSITE" id="PS00552">
    <property type="entry name" value="HTH_MERR_1"/>
    <property type="match status" value="1"/>
</dbReference>
<dbReference type="PROSITE" id="PS50937">
    <property type="entry name" value="HTH_MERR_2"/>
    <property type="match status" value="1"/>
</dbReference>
<dbReference type="GO" id="GO:0003677">
    <property type="term" value="F:DNA binding"/>
    <property type="evidence" value="ECO:0007669"/>
    <property type="project" value="UniProtKB-KW"/>
</dbReference>
<gene>
    <name evidence="6" type="ORF">C4900_04065</name>
</gene>
<comment type="caution">
    <text evidence="6">The sequence shown here is derived from an EMBL/GenBank/DDBJ whole genome shotgun (WGS) entry which is preliminary data.</text>
</comment>
<dbReference type="SMART" id="SM00422">
    <property type="entry name" value="HTH_MERR"/>
    <property type="match status" value="1"/>
</dbReference>
<sequence length="166" mass="18461">MTIGDLAQAAGVSVETIRFYERRGLIDQPPRPYGGIRRYPGPLVRRIQFIKHAKSLGFTLTEISDMLALSADDPSTCGEIQRLAQGKLALLREKREALCFMESVLEALLADCRRHTDHSCPILEAVEEGIGGRPAKRRAPGNKGPFIRKRRKTPPLLWAGSSHLAY</sequence>
<dbReference type="SUPFAM" id="SSF46955">
    <property type="entry name" value="Putative DNA-binding domain"/>
    <property type="match status" value="1"/>
</dbReference>
<dbReference type="AlphaFoldDB" id="A0A368HHU4"/>
<dbReference type="PANTHER" id="PTHR30204">
    <property type="entry name" value="REDOX-CYCLING DRUG-SENSING TRANSCRIPTIONAL ACTIVATOR SOXR"/>
    <property type="match status" value="1"/>
</dbReference>
<dbReference type="GO" id="GO:0003700">
    <property type="term" value="F:DNA-binding transcription factor activity"/>
    <property type="evidence" value="ECO:0007669"/>
    <property type="project" value="InterPro"/>
</dbReference>
<dbReference type="Proteomes" id="UP000253250">
    <property type="component" value="Unassembled WGS sequence"/>
</dbReference>
<keyword evidence="1" id="KW-0678">Repressor</keyword>
<organism evidence="6 7">
    <name type="scientific">Acidiferrobacter thiooxydans</name>
    <dbReference type="NCBI Taxonomy" id="163359"/>
    <lineage>
        <taxon>Bacteria</taxon>
        <taxon>Pseudomonadati</taxon>
        <taxon>Pseudomonadota</taxon>
        <taxon>Gammaproteobacteria</taxon>
        <taxon>Acidiferrobacterales</taxon>
        <taxon>Acidiferrobacteraceae</taxon>
        <taxon>Acidiferrobacter</taxon>
    </lineage>
</organism>
<dbReference type="InterPro" id="IPR009061">
    <property type="entry name" value="DNA-bd_dom_put_sf"/>
</dbReference>
<dbReference type="OrthoDB" id="9808480at2"/>
<reference evidence="6 7" key="1">
    <citation type="submission" date="2018-02" db="EMBL/GenBank/DDBJ databases">
        <title>Insights into the biology of acidophilic members of the Acidiferrobacteraceae family derived from comparative genomic analyses.</title>
        <authorList>
            <person name="Issotta F."/>
            <person name="Thyssen C."/>
            <person name="Mena C."/>
            <person name="Moya A."/>
            <person name="Bellenberg S."/>
            <person name="Sproer C."/>
            <person name="Covarrubias P.C."/>
            <person name="Sand W."/>
            <person name="Quatrini R."/>
            <person name="Vera M."/>
        </authorList>
    </citation>
    <scope>NUCLEOTIDE SEQUENCE [LARGE SCALE GENOMIC DNA]</scope>
    <source>
        <strain evidence="7">m-1</strain>
    </source>
</reference>
<dbReference type="InterPro" id="IPR047057">
    <property type="entry name" value="MerR_fam"/>
</dbReference>
<dbReference type="Gene3D" id="1.10.1660.10">
    <property type="match status" value="1"/>
</dbReference>
<evidence type="ECO:0000313" key="7">
    <source>
        <dbReference type="Proteomes" id="UP000253250"/>
    </source>
</evidence>
<dbReference type="Pfam" id="PF13411">
    <property type="entry name" value="MerR_1"/>
    <property type="match status" value="1"/>
</dbReference>
<protein>
    <submittedName>
        <fullName evidence="6">MerR family transcriptional regulator</fullName>
    </submittedName>
</protein>
<dbReference type="EMBL" id="PSYR01000001">
    <property type="protein sequence ID" value="RCN58941.1"/>
    <property type="molecule type" value="Genomic_DNA"/>
</dbReference>
<evidence type="ECO:0000256" key="1">
    <source>
        <dbReference type="ARBA" id="ARBA00022491"/>
    </source>
</evidence>
<keyword evidence="2" id="KW-0805">Transcription regulation</keyword>